<evidence type="ECO:0000313" key="7">
    <source>
        <dbReference type="Proteomes" id="UP000320672"/>
    </source>
</evidence>
<dbReference type="GO" id="GO:0005829">
    <property type="term" value="C:cytosol"/>
    <property type="evidence" value="ECO:0007669"/>
    <property type="project" value="TreeGrafter"/>
</dbReference>
<gene>
    <name evidence="4" type="primary">csrA</name>
    <name evidence="6" type="ORF">FF011L_34760</name>
</gene>
<keyword evidence="3 4" id="KW-0694">RNA-binding</keyword>
<dbReference type="PANTHER" id="PTHR34984">
    <property type="entry name" value="CARBON STORAGE REGULATOR"/>
    <property type="match status" value="1"/>
</dbReference>
<keyword evidence="2 4" id="KW-0810">Translation regulation</keyword>
<sequence>MLVLSRKIGERITIGEDIRIIITRIANGRVTIGIDAPKQIAVRRNELVSRPIDRQIAHSEPEVSRGDRQSLQIPA</sequence>
<comment type="subcellular location">
    <subcellularLocation>
        <location evidence="4">Cytoplasm</location>
    </subcellularLocation>
</comment>
<comment type="function">
    <text evidence="4">A translational regulator that binds mRNA to regulate translation initiation and/or mRNA stability. Usually binds in the 5'-UTR at or near the Shine-Dalgarno sequence preventing ribosome-binding, thus repressing translation. Its main target seems to be the major flagellin gene, while its function is anatagonized by FliW.</text>
</comment>
<organism evidence="6 7">
    <name type="scientific">Roseimaritima multifibrata</name>
    <dbReference type="NCBI Taxonomy" id="1930274"/>
    <lineage>
        <taxon>Bacteria</taxon>
        <taxon>Pseudomonadati</taxon>
        <taxon>Planctomycetota</taxon>
        <taxon>Planctomycetia</taxon>
        <taxon>Pirellulales</taxon>
        <taxon>Pirellulaceae</taxon>
        <taxon>Roseimaritima</taxon>
    </lineage>
</organism>
<dbReference type="HAMAP" id="MF_00167">
    <property type="entry name" value="CsrA"/>
    <property type="match status" value="1"/>
</dbReference>
<keyword evidence="4" id="KW-0678">Repressor</keyword>
<dbReference type="SUPFAM" id="SSF117130">
    <property type="entry name" value="CsrA-like"/>
    <property type="match status" value="1"/>
</dbReference>
<dbReference type="GO" id="GO:0044781">
    <property type="term" value="P:bacterial-type flagellum organization"/>
    <property type="evidence" value="ECO:0007669"/>
    <property type="project" value="UniProtKB-KW"/>
</dbReference>
<evidence type="ECO:0000256" key="4">
    <source>
        <dbReference type="HAMAP-Rule" id="MF_00167"/>
    </source>
</evidence>
<evidence type="ECO:0000256" key="3">
    <source>
        <dbReference type="ARBA" id="ARBA00022884"/>
    </source>
</evidence>
<proteinExistence type="inferred from homology"/>
<evidence type="ECO:0000313" key="6">
    <source>
        <dbReference type="EMBL" id="QDS94696.1"/>
    </source>
</evidence>
<keyword evidence="7" id="KW-1185">Reference proteome</keyword>
<evidence type="ECO:0000256" key="1">
    <source>
        <dbReference type="ARBA" id="ARBA00022490"/>
    </source>
</evidence>
<dbReference type="GO" id="GO:0045947">
    <property type="term" value="P:negative regulation of translational initiation"/>
    <property type="evidence" value="ECO:0007669"/>
    <property type="project" value="UniProtKB-UniRule"/>
</dbReference>
<evidence type="ECO:0000256" key="2">
    <source>
        <dbReference type="ARBA" id="ARBA00022845"/>
    </source>
</evidence>
<feature type="region of interest" description="Disordered" evidence="5">
    <location>
        <begin position="53"/>
        <end position="75"/>
    </location>
</feature>
<dbReference type="GO" id="GO:0006109">
    <property type="term" value="P:regulation of carbohydrate metabolic process"/>
    <property type="evidence" value="ECO:0007669"/>
    <property type="project" value="InterPro"/>
</dbReference>
<dbReference type="OrthoDB" id="289081at2"/>
<dbReference type="Proteomes" id="UP000320672">
    <property type="component" value="Chromosome"/>
</dbReference>
<dbReference type="Gene3D" id="2.60.40.4380">
    <property type="entry name" value="Translational regulator CsrA"/>
    <property type="match status" value="1"/>
</dbReference>
<dbReference type="GO" id="GO:0006402">
    <property type="term" value="P:mRNA catabolic process"/>
    <property type="evidence" value="ECO:0007669"/>
    <property type="project" value="InterPro"/>
</dbReference>
<dbReference type="PANTHER" id="PTHR34984:SF1">
    <property type="entry name" value="CARBON STORAGE REGULATOR"/>
    <property type="match status" value="1"/>
</dbReference>
<comment type="similarity">
    <text evidence="4">Belongs to the CsrA/RsmA family.</text>
</comment>
<dbReference type="InterPro" id="IPR003751">
    <property type="entry name" value="CsrA"/>
</dbReference>
<dbReference type="KEGG" id="rml:FF011L_34760"/>
<comment type="subunit">
    <text evidence="4">Homodimer; the beta-strands of each monomer intercalate to form a hydrophobic core, while the alpha-helices form wings that extend away from the core.</text>
</comment>
<dbReference type="GO" id="GO:1902208">
    <property type="term" value="P:regulation of bacterial-type flagellum assembly"/>
    <property type="evidence" value="ECO:0007669"/>
    <property type="project" value="UniProtKB-UniRule"/>
</dbReference>
<accession>A0A517MIH5</accession>
<dbReference type="InterPro" id="IPR036107">
    <property type="entry name" value="CsrA_sf"/>
</dbReference>
<dbReference type="EMBL" id="CP036262">
    <property type="protein sequence ID" value="QDS94696.1"/>
    <property type="molecule type" value="Genomic_DNA"/>
</dbReference>
<dbReference type="Pfam" id="PF02599">
    <property type="entry name" value="CsrA"/>
    <property type="match status" value="1"/>
</dbReference>
<dbReference type="AlphaFoldDB" id="A0A517MIH5"/>
<name>A0A517MIH5_9BACT</name>
<dbReference type="RefSeq" id="WP_145352676.1">
    <property type="nucleotide sequence ID" value="NZ_CP036262.1"/>
</dbReference>
<keyword evidence="1 4" id="KW-0963">Cytoplasm</keyword>
<dbReference type="GO" id="GO:0048027">
    <property type="term" value="F:mRNA 5'-UTR binding"/>
    <property type="evidence" value="ECO:0007669"/>
    <property type="project" value="UniProtKB-UniRule"/>
</dbReference>
<evidence type="ECO:0000256" key="5">
    <source>
        <dbReference type="SAM" id="MobiDB-lite"/>
    </source>
</evidence>
<protein>
    <recommendedName>
        <fullName evidence="4">Translational regulator CsrA</fullName>
    </recommendedName>
</protein>
<keyword evidence="4" id="KW-1005">Bacterial flagellum biogenesis</keyword>
<feature type="compositionally biased region" description="Basic and acidic residues" evidence="5">
    <location>
        <begin position="53"/>
        <end position="68"/>
    </location>
</feature>
<reference evidence="6 7" key="1">
    <citation type="submission" date="2019-02" db="EMBL/GenBank/DDBJ databases">
        <title>Deep-cultivation of Planctomycetes and their phenomic and genomic characterization uncovers novel biology.</title>
        <authorList>
            <person name="Wiegand S."/>
            <person name="Jogler M."/>
            <person name="Boedeker C."/>
            <person name="Pinto D."/>
            <person name="Vollmers J."/>
            <person name="Rivas-Marin E."/>
            <person name="Kohn T."/>
            <person name="Peeters S.H."/>
            <person name="Heuer A."/>
            <person name="Rast P."/>
            <person name="Oberbeckmann S."/>
            <person name="Bunk B."/>
            <person name="Jeske O."/>
            <person name="Meyerdierks A."/>
            <person name="Storesund J.E."/>
            <person name="Kallscheuer N."/>
            <person name="Luecker S."/>
            <person name="Lage O.M."/>
            <person name="Pohl T."/>
            <person name="Merkel B.J."/>
            <person name="Hornburger P."/>
            <person name="Mueller R.-W."/>
            <person name="Bruemmer F."/>
            <person name="Labrenz M."/>
            <person name="Spormann A.M."/>
            <person name="Op den Camp H."/>
            <person name="Overmann J."/>
            <person name="Amann R."/>
            <person name="Jetten M.S.M."/>
            <person name="Mascher T."/>
            <person name="Medema M.H."/>
            <person name="Devos D.P."/>
            <person name="Kaster A.-K."/>
            <person name="Ovreas L."/>
            <person name="Rohde M."/>
            <person name="Galperin M.Y."/>
            <person name="Jogler C."/>
        </authorList>
    </citation>
    <scope>NUCLEOTIDE SEQUENCE [LARGE SCALE GENOMIC DNA]</scope>
    <source>
        <strain evidence="6 7">FF011L</strain>
    </source>
</reference>